<evidence type="ECO:0000256" key="1">
    <source>
        <dbReference type="SAM" id="MobiDB-lite"/>
    </source>
</evidence>
<dbReference type="AlphaFoldDB" id="A0A1L7XWD8"/>
<gene>
    <name evidence="2" type="ORF">PAC_19254</name>
</gene>
<proteinExistence type="predicted"/>
<sequence>MAKLSISQNPANTKCREHNSSSACNKKTKLKAVDLRMEIRSEIKDLQKAFDAQKQLLETLTKAKKHCHDDSDSSDSSLSSPSSSSASCSSSFSPSPSFSSSPEVESDYGHIPAKRPPYLKGESRSEPDH</sequence>
<accession>A0A1L7XWD8</accession>
<dbReference type="Proteomes" id="UP000184330">
    <property type="component" value="Unassembled WGS sequence"/>
</dbReference>
<feature type="region of interest" description="Disordered" evidence="1">
    <location>
        <begin position="1"/>
        <end position="23"/>
    </location>
</feature>
<feature type="region of interest" description="Disordered" evidence="1">
    <location>
        <begin position="63"/>
        <end position="129"/>
    </location>
</feature>
<feature type="compositionally biased region" description="Polar residues" evidence="1">
    <location>
        <begin position="1"/>
        <end position="12"/>
    </location>
</feature>
<protein>
    <submittedName>
        <fullName evidence="2">Uncharacterized protein</fullName>
    </submittedName>
</protein>
<organism evidence="2 3">
    <name type="scientific">Phialocephala subalpina</name>
    <dbReference type="NCBI Taxonomy" id="576137"/>
    <lineage>
        <taxon>Eukaryota</taxon>
        <taxon>Fungi</taxon>
        <taxon>Dikarya</taxon>
        <taxon>Ascomycota</taxon>
        <taxon>Pezizomycotina</taxon>
        <taxon>Leotiomycetes</taxon>
        <taxon>Helotiales</taxon>
        <taxon>Mollisiaceae</taxon>
        <taxon>Phialocephala</taxon>
        <taxon>Phialocephala fortinii species complex</taxon>
    </lineage>
</organism>
<evidence type="ECO:0000313" key="3">
    <source>
        <dbReference type="Proteomes" id="UP000184330"/>
    </source>
</evidence>
<feature type="compositionally biased region" description="Low complexity" evidence="1">
    <location>
        <begin position="74"/>
        <end position="102"/>
    </location>
</feature>
<evidence type="ECO:0000313" key="2">
    <source>
        <dbReference type="EMBL" id="CZR69354.1"/>
    </source>
</evidence>
<keyword evidence="3" id="KW-1185">Reference proteome</keyword>
<dbReference type="EMBL" id="FJOG01000069">
    <property type="protein sequence ID" value="CZR69354.1"/>
    <property type="molecule type" value="Genomic_DNA"/>
</dbReference>
<reference evidence="2 3" key="1">
    <citation type="submission" date="2016-03" db="EMBL/GenBank/DDBJ databases">
        <authorList>
            <person name="Ploux O."/>
        </authorList>
    </citation>
    <scope>NUCLEOTIDE SEQUENCE [LARGE SCALE GENOMIC DNA]</scope>
    <source>
        <strain evidence="2 3">UAMH 11012</strain>
    </source>
</reference>
<name>A0A1L7XWD8_9HELO</name>